<evidence type="ECO:0000259" key="3">
    <source>
        <dbReference type="PROSITE" id="PS50887"/>
    </source>
</evidence>
<organism evidence="4 5">
    <name type="scientific">Stakelama flava</name>
    <dbReference type="NCBI Taxonomy" id="2860338"/>
    <lineage>
        <taxon>Bacteria</taxon>
        <taxon>Pseudomonadati</taxon>
        <taxon>Pseudomonadota</taxon>
        <taxon>Alphaproteobacteria</taxon>
        <taxon>Sphingomonadales</taxon>
        <taxon>Sphingomonadaceae</taxon>
        <taxon>Stakelama</taxon>
    </lineage>
</organism>
<keyword evidence="1" id="KW-0812">Transmembrane</keyword>
<evidence type="ECO:0000313" key="5">
    <source>
        <dbReference type="Proteomes" id="UP001197214"/>
    </source>
</evidence>
<dbReference type="InterPro" id="IPR000160">
    <property type="entry name" value="GGDEF_dom"/>
</dbReference>
<proteinExistence type="predicted"/>
<feature type="domain" description="EAL" evidence="2">
    <location>
        <begin position="384"/>
        <end position="633"/>
    </location>
</feature>
<accession>A0ABS6XJU5</accession>
<dbReference type="NCBIfam" id="TIGR00254">
    <property type="entry name" value="GGDEF"/>
    <property type="match status" value="1"/>
</dbReference>
<dbReference type="Pfam" id="PF00563">
    <property type="entry name" value="EAL"/>
    <property type="match status" value="1"/>
</dbReference>
<name>A0ABS6XJU5_9SPHN</name>
<sequence>MLSGKYSLVQYQLYYLRRQLPWNYLLLAANTTSLAAIHYAVAPVLLTTILPILLVGGALSRVAYWWIASRQPPEDEQTSTRRLRIVTWLSAMVGGVFTVWALALGAFSGDIYYGYIMLFTGLSLLGALVSLIHTPRVAIYMTAGVLAPLIAYNLWSGSAVRIAVALSIALVAGLVLRMLFDSHRTFTRLLKSQQALALERGEAVRLIDENLRLAHTDPLTGMPNRRSLFAQIRKMLEAGNGSAPPFCIALLDLDRFKLVNDSYGHATGDRVLVETARRLNERAGKRLFVARLGGDEFGLLFQGSQAEGQRIVEQLCALVRQPIDLDDLELRIGCSAGIAFYPDAGTNAETLFARSDYALHHVKTNRRGECAVFTSAHEDRVRDAQRIESTLQSADLDRELSVHFQPIYDTRTMTVRSVEALARWNSPTLGLVPAEMLILTAERSGKMGQVTLHLFEKALAAITALPPTISLSFNLSADDIASGTTMRELIAMVLSTRVPPDRFIFEVTETSLVRDFDGAREVLGRLRTLGMRVALDDFGTGYSSLHTLQDLPLDIVKVDRSFAARMVSPAGRQIVSAIRNLGQSLGLECTMEGIETEEQLVETSRIGYRYAQGYLLGKPVPLEELKYSLPGSLGAAVPGMLAKPALTT</sequence>
<evidence type="ECO:0000313" key="4">
    <source>
        <dbReference type="EMBL" id="MBW4330462.1"/>
    </source>
</evidence>
<evidence type="ECO:0000256" key="1">
    <source>
        <dbReference type="SAM" id="Phobius"/>
    </source>
</evidence>
<dbReference type="PROSITE" id="PS50887">
    <property type="entry name" value="GGDEF"/>
    <property type="match status" value="1"/>
</dbReference>
<protein>
    <submittedName>
        <fullName evidence="4">EAL domain-containing protein</fullName>
    </submittedName>
</protein>
<dbReference type="InterPro" id="IPR001633">
    <property type="entry name" value="EAL_dom"/>
</dbReference>
<dbReference type="InterPro" id="IPR052155">
    <property type="entry name" value="Biofilm_reg_signaling"/>
</dbReference>
<reference evidence="4 5" key="1">
    <citation type="submission" date="2021-07" db="EMBL/GenBank/DDBJ databases">
        <title>Stakelama flava sp. nov., a novel endophytic bacterium isolated from branch of Kandelia candel.</title>
        <authorList>
            <person name="Tuo L."/>
        </authorList>
    </citation>
    <scope>NUCLEOTIDE SEQUENCE [LARGE SCALE GENOMIC DNA]</scope>
    <source>
        <strain evidence="4 5">CBK3Z-3</strain>
    </source>
</reference>
<feature type="transmembrane region" description="Helical" evidence="1">
    <location>
        <begin position="113"/>
        <end position="132"/>
    </location>
</feature>
<dbReference type="Proteomes" id="UP001197214">
    <property type="component" value="Unassembled WGS sequence"/>
</dbReference>
<feature type="transmembrane region" description="Helical" evidence="1">
    <location>
        <begin position="48"/>
        <end position="67"/>
    </location>
</feature>
<dbReference type="RefSeq" id="WP_219237569.1">
    <property type="nucleotide sequence ID" value="NZ_JAHWZX010000004.1"/>
</dbReference>
<feature type="transmembrane region" description="Helical" evidence="1">
    <location>
        <begin position="21"/>
        <end position="42"/>
    </location>
</feature>
<dbReference type="SMART" id="SM00267">
    <property type="entry name" value="GGDEF"/>
    <property type="match status" value="1"/>
</dbReference>
<keyword evidence="5" id="KW-1185">Reference proteome</keyword>
<comment type="caution">
    <text evidence="4">The sequence shown here is derived from an EMBL/GenBank/DDBJ whole genome shotgun (WGS) entry which is preliminary data.</text>
</comment>
<dbReference type="PROSITE" id="PS50883">
    <property type="entry name" value="EAL"/>
    <property type="match status" value="1"/>
</dbReference>
<gene>
    <name evidence="4" type="ORF">KY084_06185</name>
</gene>
<feature type="domain" description="GGDEF" evidence="3">
    <location>
        <begin position="244"/>
        <end position="375"/>
    </location>
</feature>
<dbReference type="Pfam" id="PF00990">
    <property type="entry name" value="GGDEF"/>
    <property type="match status" value="1"/>
</dbReference>
<dbReference type="CDD" id="cd01949">
    <property type="entry name" value="GGDEF"/>
    <property type="match status" value="1"/>
</dbReference>
<dbReference type="EMBL" id="JAHWZX010000004">
    <property type="protein sequence ID" value="MBW4330462.1"/>
    <property type="molecule type" value="Genomic_DNA"/>
</dbReference>
<dbReference type="PANTHER" id="PTHR44757">
    <property type="entry name" value="DIGUANYLATE CYCLASE DGCP"/>
    <property type="match status" value="1"/>
</dbReference>
<dbReference type="CDD" id="cd01948">
    <property type="entry name" value="EAL"/>
    <property type="match status" value="1"/>
</dbReference>
<keyword evidence="1" id="KW-0472">Membrane</keyword>
<dbReference type="PANTHER" id="PTHR44757:SF2">
    <property type="entry name" value="BIOFILM ARCHITECTURE MAINTENANCE PROTEIN MBAA"/>
    <property type="match status" value="1"/>
</dbReference>
<feature type="transmembrane region" description="Helical" evidence="1">
    <location>
        <begin position="161"/>
        <end position="180"/>
    </location>
</feature>
<dbReference type="SMART" id="SM00052">
    <property type="entry name" value="EAL"/>
    <property type="match status" value="1"/>
</dbReference>
<feature type="transmembrane region" description="Helical" evidence="1">
    <location>
        <begin position="88"/>
        <end position="107"/>
    </location>
</feature>
<evidence type="ECO:0000259" key="2">
    <source>
        <dbReference type="PROSITE" id="PS50883"/>
    </source>
</evidence>
<keyword evidence="1" id="KW-1133">Transmembrane helix</keyword>